<feature type="domain" description="PKS/mFAS DH" evidence="13">
    <location>
        <begin position="1007"/>
        <end position="1281"/>
    </location>
</feature>
<reference evidence="15" key="1">
    <citation type="journal article" date="2019" name="Int. J. Syst. Evol. Microbiol.">
        <title>The Global Catalogue of Microorganisms (GCM) 10K type strain sequencing project: providing services to taxonomists for standard genome sequencing and annotation.</title>
        <authorList>
            <consortium name="The Broad Institute Genomics Platform"/>
            <consortium name="The Broad Institute Genome Sequencing Center for Infectious Disease"/>
            <person name="Wu L."/>
            <person name="Ma J."/>
        </authorList>
    </citation>
    <scope>NUCLEOTIDE SEQUENCE [LARGE SCALE GENOMIC DNA]</scope>
    <source>
        <strain evidence="15">JCM 4738</strain>
    </source>
</reference>
<feature type="region of interest" description="Disordered" evidence="10">
    <location>
        <begin position="893"/>
        <end position="917"/>
    </location>
</feature>
<feature type="compositionally biased region" description="Low complexity" evidence="10">
    <location>
        <begin position="480"/>
        <end position="503"/>
    </location>
</feature>
<evidence type="ECO:0000313" key="14">
    <source>
        <dbReference type="EMBL" id="GHB86340.1"/>
    </source>
</evidence>
<proteinExistence type="predicted"/>
<evidence type="ECO:0000256" key="6">
    <source>
        <dbReference type="ARBA" id="ARBA00023194"/>
    </source>
</evidence>
<dbReference type="PROSITE" id="PS52019">
    <property type="entry name" value="PKS_MFAS_DH"/>
    <property type="match status" value="1"/>
</dbReference>
<dbReference type="InterPro" id="IPR016039">
    <property type="entry name" value="Thiolase-like"/>
</dbReference>
<keyword evidence="7" id="KW-0511">Multifunctional enzyme</keyword>
<evidence type="ECO:0000256" key="3">
    <source>
        <dbReference type="ARBA" id="ARBA00022450"/>
    </source>
</evidence>
<dbReference type="InterPro" id="IPR050091">
    <property type="entry name" value="PKS_NRPS_Biosynth_Enz"/>
</dbReference>
<dbReference type="PROSITE" id="PS00606">
    <property type="entry name" value="KS3_1"/>
    <property type="match status" value="1"/>
</dbReference>
<dbReference type="Pfam" id="PF21089">
    <property type="entry name" value="PKS_DH_N"/>
    <property type="match status" value="1"/>
</dbReference>
<keyword evidence="4" id="KW-0597">Phosphoprotein</keyword>
<dbReference type="SUPFAM" id="SSF51735">
    <property type="entry name" value="NAD(P)-binding Rossmann-fold domains"/>
    <property type="match status" value="2"/>
</dbReference>
<dbReference type="SMART" id="SM00823">
    <property type="entry name" value="PKS_PP"/>
    <property type="match status" value="1"/>
</dbReference>
<evidence type="ECO:0000256" key="4">
    <source>
        <dbReference type="ARBA" id="ARBA00022553"/>
    </source>
</evidence>
<dbReference type="SUPFAM" id="SSF53901">
    <property type="entry name" value="Thiolase-like"/>
    <property type="match status" value="1"/>
</dbReference>
<evidence type="ECO:0000256" key="7">
    <source>
        <dbReference type="ARBA" id="ARBA00023268"/>
    </source>
</evidence>
<dbReference type="PANTHER" id="PTHR43775:SF51">
    <property type="entry name" value="INACTIVE PHENOLPHTHIOCEROL SYNTHESIS POLYKETIDE SYNTHASE TYPE I PKS1-RELATED"/>
    <property type="match status" value="1"/>
</dbReference>
<dbReference type="InterPro" id="IPR057326">
    <property type="entry name" value="KR_dom"/>
</dbReference>
<dbReference type="InterPro" id="IPR036291">
    <property type="entry name" value="NAD(P)-bd_dom_sf"/>
</dbReference>
<dbReference type="InterPro" id="IPR036299">
    <property type="entry name" value="Polyketide_synth_docking_sf"/>
</dbReference>
<keyword evidence="5" id="KW-0808">Transferase</keyword>
<dbReference type="Pfam" id="PF00109">
    <property type="entry name" value="ketoacyl-synt"/>
    <property type="match status" value="1"/>
</dbReference>
<dbReference type="EMBL" id="BMVP01000035">
    <property type="protein sequence ID" value="GHB86340.1"/>
    <property type="molecule type" value="Genomic_DNA"/>
</dbReference>
<dbReference type="Proteomes" id="UP000642673">
    <property type="component" value="Unassembled WGS sequence"/>
</dbReference>
<feature type="region of interest" description="Disordered" evidence="10">
    <location>
        <begin position="480"/>
        <end position="516"/>
    </location>
</feature>
<dbReference type="InterPro" id="IPR020806">
    <property type="entry name" value="PKS_PP-bd"/>
</dbReference>
<dbReference type="InterPro" id="IPR009081">
    <property type="entry name" value="PP-bd_ACP"/>
</dbReference>
<dbReference type="SMART" id="SM01294">
    <property type="entry name" value="PKS_PP_betabranch"/>
    <property type="match status" value="1"/>
</dbReference>
<gene>
    <name evidence="14" type="ORF">GCM10010347_66610</name>
</gene>
<evidence type="ECO:0000256" key="2">
    <source>
        <dbReference type="ARBA" id="ARBA00004792"/>
    </source>
</evidence>
<evidence type="ECO:0000256" key="8">
    <source>
        <dbReference type="ARBA" id="ARBA00023315"/>
    </source>
</evidence>
<dbReference type="SUPFAM" id="SSF101173">
    <property type="entry name" value="Docking domain B of the erythromycin polyketide synthase (DEBS)"/>
    <property type="match status" value="1"/>
</dbReference>
<evidence type="ECO:0000259" key="13">
    <source>
        <dbReference type="PROSITE" id="PS52019"/>
    </source>
</evidence>
<accession>A0ABQ3F5V7</accession>
<dbReference type="Gene3D" id="3.40.50.720">
    <property type="entry name" value="NAD(P)-binding Rossmann-like Domain"/>
    <property type="match status" value="1"/>
</dbReference>
<dbReference type="Pfam" id="PF16197">
    <property type="entry name" value="KAsynt_C_assoc"/>
    <property type="match status" value="1"/>
</dbReference>
<dbReference type="SMART" id="SM00825">
    <property type="entry name" value="PKS_KS"/>
    <property type="match status" value="1"/>
</dbReference>
<feature type="domain" description="Carrier" evidence="11">
    <location>
        <begin position="1775"/>
        <end position="1850"/>
    </location>
</feature>
<dbReference type="SMART" id="SM00826">
    <property type="entry name" value="PKS_DH"/>
    <property type="match status" value="1"/>
</dbReference>
<dbReference type="InterPro" id="IPR014043">
    <property type="entry name" value="Acyl_transferase_dom"/>
</dbReference>
<dbReference type="Gene3D" id="3.10.129.110">
    <property type="entry name" value="Polyketide synthase dehydratase"/>
    <property type="match status" value="1"/>
</dbReference>
<dbReference type="Gene3D" id="1.10.1200.10">
    <property type="entry name" value="ACP-like"/>
    <property type="match status" value="1"/>
</dbReference>
<keyword evidence="3" id="KW-0596">Phosphopantetheine</keyword>
<feature type="region of interest" description="N-terminal hotdog fold" evidence="9">
    <location>
        <begin position="1007"/>
        <end position="1128"/>
    </location>
</feature>
<dbReference type="Pfam" id="PF22953">
    <property type="entry name" value="SpnB_Rossmann"/>
    <property type="match status" value="1"/>
</dbReference>
<comment type="cofactor">
    <cofactor evidence="1">
        <name>pantetheine 4'-phosphate</name>
        <dbReference type="ChEBI" id="CHEBI:47942"/>
    </cofactor>
</comment>
<dbReference type="InterPro" id="IPR013968">
    <property type="entry name" value="PKS_KR"/>
</dbReference>
<dbReference type="InterPro" id="IPR042104">
    <property type="entry name" value="PKS_dehydratase_sf"/>
</dbReference>
<feature type="region of interest" description="C-terminal hotdog fold" evidence="9">
    <location>
        <begin position="1145"/>
        <end position="1281"/>
    </location>
</feature>
<comment type="pathway">
    <text evidence="2">Antibiotic biosynthesis.</text>
</comment>
<dbReference type="InterPro" id="IPR015083">
    <property type="entry name" value="NorB/c/GfsB-D-like_docking"/>
</dbReference>
<dbReference type="SMART" id="SM00827">
    <property type="entry name" value="PKS_AT"/>
    <property type="match status" value="1"/>
</dbReference>
<dbReference type="InterPro" id="IPR032821">
    <property type="entry name" value="PKS_assoc"/>
</dbReference>
<dbReference type="Pfam" id="PF00550">
    <property type="entry name" value="PP-binding"/>
    <property type="match status" value="1"/>
</dbReference>
<feature type="domain" description="Ketosynthase family 3 (KS3)" evidence="12">
    <location>
        <begin position="45"/>
        <end position="477"/>
    </location>
</feature>
<protein>
    <submittedName>
        <fullName evidence="14">Uncharacterized protein</fullName>
    </submittedName>
</protein>
<dbReference type="SUPFAM" id="SSF47336">
    <property type="entry name" value="ACP-like"/>
    <property type="match status" value="1"/>
</dbReference>
<evidence type="ECO:0000256" key="9">
    <source>
        <dbReference type="PROSITE-ProRule" id="PRU01363"/>
    </source>
</evidence>
<dbReference type="CDD" id="cd08956">
    <property type="entry name" value="KR_3_FAS_SDR_x"/>
    <property type="match status" value="1"/>
</dbReference>
<dbReference type="InterPro" id="IPR049552">
    <property type="entry name" value="PKS_DH_N"/>
</dbReference>
<dbReference type="InterPro" id="IPR036736">
    <property type="entry name" value="ACP-like_sf"/>
</dbReference>
<feature type="region of interest" description="Disordered" evidence="10">
    <location>
        <begin position="1899"/>
        <end position="1918"/>
    </location>
</feature>
<name>A0ABQ3F5V7_9ACTN</name>
<dbReference type="InterPro" id="IPR016036">
    <property type="entry name" value="Malonyl_transacylase_ACP-bd"/>
</dbReference>
<dbReference type="InterPro" id="IPR016035">
    <property type="entry name" value="Acyl_Trfase/lysoPLipase"/>
</dbReference>
<dbReference type="InterPro" id="IPR049900">
    <property type="entry name" value="PKS_mFAS_DH"/>
</dbReference>
<dbReference type="PROSITE" id="PS50075">
    <property type="entry name" value="CARRIER"/>
    <property type="match status" value="1"/>
</dbReference>
<dbReference type="Pfam" id="PF02801">
    <property type="entry name" value="Ketoacyl-synt_C"/>
    <property type="match status" value="1"/>
</dbReference>
<dbReference type="Gene3D" id="3.40.47.10">
    <property type="match status" value="1"/>
</dbReference>
<dbReference type="InterPro" id="IPR049551">
    <property type="entry name" value="PKS_DH_C"/>
</dbReference>
<organism evidence="14 15">
    <name type="scientific">Streptomyces cirratus</name>
    <dbReference type="NCBI Taxonomy" id="68187"/>
    <lineage>
        <taxon>Bacteria</taxon>
        <taxon>Bacillati</taxon>
        <taxon>Actinomycetota</taxon>
        <taxon>Actinomycetes</taxon>
        <taxon>Kitasatosporales</taxon>
        <taxon>Streptomycetaceae</taxon>
        <taxon>Streptomyces</taxon>
    </lineage>
</organism>
<dbReference type="InterPro" id="IPR018201">
    <property type="entry name" value="Ketoacyl_synth_AS"/>
</dbReference>
<evidence type="ECO:0000256" key="5">
    <source>
        <dbReference type="ARBA" id="ARBA00022679"/>
    </source>
</evidence>
<keyword evidence="6" id="KW-0045">Antibiotic biosynthesis</keyword>
<dbReference type="SUPFAM" id="SSF55048">
    <property type="entry name" value="Probable ACP-binding domain of malonyl-CoA ACP transacylase"/>
    <property type="match status" value="1"/>
</dbReference>
<evidence type="ECO:0000313" key="15">
    <source>
        <dbReference type="Proteomes" id="UP000642673"/>
    </source>
</evidence>
<dbReference type="InterPro" id="IPR055123">
    <property type="entry name" value="SpnB-like_Rossmann"/>
</dbReference>
<dbReference type="PROSITE" id="PS00012">
    <property type="entry name" value="PHOSPHOPANTETHEINE"/>
    <property type="match status" value="1"/>
</dbReference>
<evidence type="ECO:0000256" key="1">
    <source>
        <dbReference type="ARBA" id="ARBA00001957"/>
    </source>
</evidence>
<dbReference type="InterPro" id="IPR020807">
    <property type="entry name" value="PKS_DH"/>
</dbReference>
<dbReference type="Pfam" id="PF08990">
    <property type="entry name" value="Docking"/>
    <property type="match status" value="1"/>
</dbReference>
<dbReference type="SMART" id="SM00822">
    <property type="entry name" value="PKS_KR"/>
    <property type="match status" value="1"/>
</dbReference>
<dbReference type="PROSITE" id="PS52004">
    <property type="entry name" value="KS3_2"/>
    <property type="match status" value="1"/>
</dbReference>
<feature type="active site" description="Proton acceptor; for dehydratase activity" evidence="9">
    <location>
        <position position="1039"/>
    </location>
</feature>
<evidence type="ECO:0000259" key="12">
    <source>
        <dbReference type="PROSITE" id="PS52004"/>
    </source>
</evidence>
<dbReference type="InterPro" id="IPR014030">
    <property type="entry name" value="Ketoacyl_synth_N"/>
</dbReference>
<dbReference type="Pfam" id="PF14765">
    <property type="entry name" value="PS-DH"/>
    <property type="match status" value="1"/>
</dbReference>
<dbReference type="SUPFAM" id="SSF52151">
    <property type="entry name" value="FabD/lysophospholipase-like"/>
    <property type="match status" value="1"/>
</dbReference>
<dbReference type="Pfam" id="PF00698">
    <property type="entry name" value="Acyl_transf_1"/>
    <property type="match status" value="1"/>
</dbReference>
<comment type="caution">
    <text evidence="14">The sequence shown here is derived from an EMBL/GenBank/DDBJ whole genome shotgun (WGS) entry which is preliminary data.</text>
</comment>
<evidence type="ECO:0000259" key="11">
    <source>
        <dbReference type="PROSITE" id="PS50075"/>
    </source>
</evidence>
<evidence type="ECO:0000256" key="10">
    <source>
        <dbReference type="SAM" id="MobiDB-lite"/>
    </source>
</evidence>
<dbReference type="Pfam" id="PF08659">
    <property type="entry name" value="KR"/>
    <property type="match status" value="1"/>
</dbReference>
<keyword evidence="8" id="KW-0012">Acyltransferase</keyword>
<dbReference type="Gene3D" id="3.40.366.10">
    <property type="entry name" value="Malonyl-Coenzyme A Acyl Carrier Protein, domain 2"/>
    <property type="match status" value="1"/>
</dbReference>
<feature type="active site" description="Proton donor; for dehydratase activity" evidence="9">
    <location>
        <position position="1206"/>
    </location>
</feature>
<dbReference type="InterPro" id="IPR014031">
    <property type="entry name" value="Ketoacyl_synth_C"/>
</dbReference>
<dbReference type="Gene3D" id="3.30.70.3290">
    <property type="match status" value="1"/>
</dbReference>
<dbReference type="InterPro" id="IPR020841">
    <property type="entry name" value="PKS_Beta-ketoAc_synthase_dom"/>
</dbReference>
<dbReference type="PANTHER" id="PTHR43775">
    <property type="entry name" value="FATTY ACID SYNTHASE"/>
    <property type="match status" value="1"/>
</dbReference>
<keyword evidence="15" id="KW-1185">Reference proteome</keyword>
<dbReference type="InterPro" id="IPR006162">
    <property type="entry name" value="Ppantetheine_attach_site"/>
</dbReference>
<sequence length="1944" mass="200508">MTGTPTSDAPAPADNSAKIRDYLKRVTAELVSTRERLRTVEEAAREPIAIVSMSCRLPGGVHTPEALWQLLESGTDAISGLPGDRGWDLDALYDPDPGAPGTSYAREGGFLYDCADFDPEFFGISPREALAMDPQQRLLLETAWEAFERAGLTRDDVRDSRTGVYAGVMYDDYGSRVPHTPGARIPEGLEGYLVNGSAGSVASGRVSYTFGLRGPAVTVDTACSSSLVALHLAAQALRAGECDLALAGGATVLSTPTMFIDFSRQRGLAADGRCKAFSDSADGTGFGEGAAMLLLQRLSDARREGRTVLAVLRGSAVNQDGTGAGLTAPNGPAQQRVIRAALANAGLTADQVDAVEAHGTGTSLGDPIEAHALLATYGQARPAGQPLLLGSLKSNIGHAQAAAGVAGVIKTVLALRHGVLPKTLHAEEPSRQIDWTAGAVTLLTESTPWPSRADGPRRAGVSAFGASGTNAHVILEAADQPADQPAEAGAEAGAEAPAPAQAGAAGGDGPAPGTTAWALSARDVPALRAQARRLADHLAGRPADPAAVASVLAHRRTAFPERAVVLGEDPETLLRGLESLASDARPDARLVVTGRAAGGSRRTAFLFTGQGSQRPGMGRELYAAEPVFAAALDEVCAAFAPHLERPLRTVMFAAPGTPDAALLDRTEYTQPALFALEAALHALVTSRGVRPDAVAGHSVGEITAAYAAGVFSLPDAARLVAARGRLMGELPEGGAMAALQAGEEEVRPQLAGREARIDLAAVNGPAAVVVAGDEPDVAELVEYWKSRGRAAKRLTVSHAFHSPHMDGMLTQFETIARGLEYHPPKIPVMSNLTGRLATGDALRTADHWVRHARRPVRFLDGVRALRAEGIDSFLELGPDAVLTAMTRTILDHDHDHGHGDDHDLGHGHGHGDGQDHELGDDRAAAPVTTIAVQRRRKPEARAFAEAMAAAHVHGLGAETAPRSASGADLAAQLPTYAFQRSRYWLDAPAPAHGEDGLAAAGVDTAGHPLLAARVELPDGQGTVWTTNLSARAHPWLAGHTVAGRVVVPGTALLELALTAASATGDRIAELTFDSPLVLPDEAPVRLRVHLGAADADGTRPLRIHSAAAGADDWTPHATGRTAPARAAAPDDAFAPLGGVWPPEGAEPVAAEGEYERFAAAGIGYGPAFQGLRAVWRRGDEVFAYAALRPEESADATGYGLHPALLDAALHAVTATRPDAHGLVPFSWTGAALHAHGADALRVRITPAGPDAYAVSAADPEGRPVFAAGSLALRRVRADRIADAATAPAPLLRPAWTPLPADPGQPSGTRWLLLGGAAPALAGALTAAGADVRIGTDSDAPFADLPAGPVHAVADLRGEDGEDGGDGPRAVGRRVLALARQWLAADRPAGSRLTVLTHQAVTTGPGQPVTDPAAAVAWGLIRSAQTEHPGRFALVDTDEQPASYAALPAALTRADGADQLALRAGTPHTPGVVRVTTAPGTAAWNPDGTVLITGGTGGLGSAVARRLVTEHGVRHLLLTSRRGPDGPGAAALATALTAAGAHTVELAACDAADRTALAALLARIPAEHPLTAVVHTAGVLDDGLLTAQDPARLEAVLRPKADAVRALHDLTRDLELDAFVLFSSAAALLGSAGQSTYAAANAYLDAFASWRHGQGLPAVSLAWGPWAGAGMAGTLAEADAARLRRSGIVALPQAEALDLFDAACAREDAVLLPLRIDPAAPRDALPPVLRPLAGQATRRAAGAVRAGAPAGDGGPEQRRATLADRVAGLPRAERSALVLDLVRTEVAAVLGYAGPAEVGVHRSFREAGFDSLTAVELRNRLGAETGLRLTATLVFDHPTPLALAEHIDGELPGAEASVLALIGRLGEETARADLDEDARRKIADRLSVLLAGLGVAATTAPPQAAASDTDTETNAGSDTGTVTELLHSASDDELFQLLDSGFRAI</sequence>
<dbReference type="InterPro" id="IPR001227">
    <property type="entry name" value="Ac_transferase_dom_sf"/>
</dbReference>
<dbReference type="CDD" id="cd00833">
    <property type="entry name" value="PKS"/>
    <property type="match status" value="1"/>
</dbReference>